<evidence type="ECO:0000313" key="1">
    <source>
        <dbReference type="EMBL" id="CBH75331.1"/>
    </source>
</evidence>
<reference evidence="1" key="1">
    <citation type="submission" date="2009-10" db="EMBL/GenBank/DDBJ databases">
        <title>Diversity of trophic interactions inside an arsenic-rich microbial ecosystem.</title>
        <authorList>
            <person name="Bertin P.N."/>
            <person name="Heinrich-Salmeron A."/>
            <person name="Pelletier E."/>
            <person name="Goulhen-Chollet F."/>
            <person name="Arsene-Ploetze F."/>
            <person name="Gallien S."/>
            <person name="Calteau A."/>
            <person name="Vallenet D."/>
            <person name="Casiot C."/>
            <person name="Chane-Woon-Ming B."/>
            <person name="Giloteaux L."/>
            <person name="Barakat M."/>
            <person name="Bonnefoy V."/>
            <person name="Bruneel O."/>
            <person name="Chandler M."/>
            <person name="Cleiss J."/>
            <person name="Duran R."/>
            <person name="Elbaz-Poulichet F."/>
            <person name="Fonknechten N."/>
            <person name="Lauga B."/>
            <person name="Mornico D."/>
            <person name="Ortet P."/>
            <person name="Schaeffer C."/>
            <person name="Siguier P."/>
            <person name="Alexander Thil Smith A."/>
            <person name="Van Dorsselaer A."/>
            <person name="Weissenbach J."/>
            <person name="Medigue C."/>
            <person name="Le Paslier D."/>
        </authorList>
    </citation>
    <scope>NUCLEOTIDE SEQUENCE</scope>
</reference>
<organism evidence="1">
    <name type="scientific">mine drainage metagenome</name>
    <dbReference type="NCBI Taxonomy" id="410659"/>
    <lineage>
        <taxon>unclassified sequences</taxon>
        <taxon>metagenomes</taxon>
        <taxon>ecological metagenomes</taxon>
    </lineage>
</organism>
<dbReference type="AlphaFoldDB" id="E6PFU4"/>
<sequence>MPLILTQHYLRDFNRYLDREGVIYHFPKVYLPLVNRYIEEIGDRRFLYQRPVKGAPPGQAGTYFGYGCLGDPVPDTQNAGHWFVDIHDYRAMRPVPFRDSSGIYYETGSERLGNLQGRSIRAIEPMRYFAILAAGQAYSVAPNAEMTESASLQDRGVFAPGVIPKDNFREMLVVPPGVGYVPHGNAPPDPYEAASLHERARGDHQRTLDVLLKRFQTMGGSALYNNHVDLFARLGERRFLIEAKSLPRPSVALDRMRYGVGQLMDYRVRYEAELMGAEPILAFGARVEREQSFIPTILDKNGISLIEVIGDRAVPGNERASSLPLF</sequence>
<accession>E6PFU4</accession>
<evidence type="ECO:0008006" key="2">
    <source>
        <dbReference type="Google" id="ProtNLM"/>
    </source>
</evidence>
<dbReference type="EMBL" id="CABL01000008">
    <property type="protein sequence ID" value="CBH75331.1"/>
    <property type="molecule type" value="Genomic_DNA"/>
</dbReference>
<gene>
    <name evidence="1" type="ORF">CARN1_1348</name>
</gene>
<name>E6PFU4_9ZZZZ</name>
<protein>
    <recommendedName>
        <fullName evidence="2">Restriction endonuclease</fullName>
    </recommendedName>
</protein>
<proteinExistence type="predicted"/>
<comment type="caution">
    <text evidence="1">The sequence shown here is derived from an EMBL/GenBank/DDBJ whole genome shotgun (WGS) entry which is preliminary data.</text>
</comment>